<evidence type="ECO:0000259" key="4">
    <source>
        <dbReference type="Pfam" id="PF02678"/>
    </source>
</evidence>
<evidence type="ECO:0000256" key="3">
    <source>
        <dbReference type="RuleBase" id="RU003457"/>
    </source>
</evidence>
<organism evidence="5 6">
    <name type="scientific">Flammeovirga aprica JL-4</name>
    <dbReference type="NCBI Taxonomy" id="694437"/>
    <lineage>
        <taxon>Bacteria</taxon>
        <taxon>Pseudomonadati</taxon>
        <taxon>Bacteroidota</taxon>
        <taxon>Cytophagia</taxon>
        <taxon>Cytophagales</taxon>
        <taxon>Flammeovirgaceae</taxon>
        <taxon>Flammeovirga</taxon>
    </lineage>
</organism>
<dbReference type="InterPro" id="IPR012093">
    <property type="entry name" value="Pirin"/>
</dbReference>
<dbReference type="PANTHER" id="PTHR13903">
    <property type="entry name" value="PIRIN-RELATED"/>
    <property type="match status" value="1"/>
</dbReference>
<dbReference type="GO" id="GO:0046872">
    <property type="term" value="F:metal ion binding"/>
    <property type="evidence" value="ECO:0007669"/>
    <property type="project" value="UniProtKB-KW"/>
</dbReference>
<evidence type="ECO:0000313" key="6">
    <source>
        <dbReference type="Proteomes" id="UP000576082"/>
    </source>
</evidence>
<keyword evidence="2" id="KW-0408">Iron</keyword>
<gene>
    <name evidence="5" type="ORF">HHU12_05355</name>
</gene>
<feature type="binding site" evidence="2">
    <location>
        <position position="61"/>
    </location>
    <ligand>
        <name>Fe cation</name>
        <dbReference type="ChEBI" id="CHEBI:24875"/>
    </ligand>
</feature>
<protein>
    <submittedName>
        <fullName evidence="5">Pirin family protein</fullName>
    </submittedName>
</protein>
<evidence type="ECO:0000256" key="1">
    <source>
        <dbReference type="ARBA" id="ARBA00008416"/>
    </source>
</evidence>
<evidence type="ECO:0000256" key="2">
    <source>
        <dbReference type="PIRSR" id="PIRSR006232-1"/>
    </source>
</evidence>
<feature type="binding site" evidence="2">
    <location>
        <position position="105"/>
    </location>
    <ligand>
        <name>Fe cation</name>
        <dbReference type="ChEBI" id="CHEBI:24875"/>
    </ligand>
</feature>
<dbReference type="SUPFAM" id="SSF51182">
    <property type="entry name" value="RmlC-like cupins"/>
    <property type="match status" value="1"/>
</dbReference>
<accession>A0A7X9RTJ1</accession>
<dbReference type="EMBL" id="JABANE010000010">
    <property type="protein sequence ID" value="NME67384.1"/>
    <property type="molecule type" value="Genomic_DNA"/>
</dbReference>
<dbReference type="InterPro" id="IPR011051">
    <property type="entry name" value="RmlC_Cupin_sf"/>
</dbReference>
<dbReference type="PIRSF" id="PIRSF006232">
    <property type="entry name" value="Pirin"/>
    <property type="match status" value="1"/>
</dbReference>
<feature type="binding site" evidence="2">
    <location>
        <position position="107"/>
    </location>
    <ligand>
        <name>Fe cation</name>
        <dbReference type="ChEBI" id="CHEBI:24875"/>
    </ligand>
</feature>
<dbReference type="CDD" id="cd02247">
    <property type="entry name" value="cupin_pirin_C"/>
    <property type="match status" value="1"/>
</dbReference>
<reference evidence="5 6" key="1">
    <citation type="submission" date="2020-04" db="EMBL/GenBank/DDBJ databases">
        <title>Flammeovirga sp. SR4, a novel species isolated from seawater.</title>
        <authorList>
            <person name="Wang X."/>
        </authorList>
    </citation>
    <scope>NUCLEOTIDE SEQUENCE [LARGE SCALE GENOMIC DNA]</scope>
    <source>
        <strain evidence="5 6">ATCC 23126</strain>
    </source>
</reference>
<comment type="similarity">
    <text evidence="1 3">Belongs to the pirin family.</text>
</comment>
<feature type="binding site" evidence="2">
    <location>
        <position position="63"/>
    </location>
    <ligand>
        <name>Fe cation</name>
        <dbReference type="ChEBI" id="CHEBI:24875"/>
    </ligand>
</feature>
<evidence type="ECO:0000313" key="5">
    <source>
        <dbReference type="EMBL" id="NME67384.1"/>
    </source>
</evidence>
<keyword evidence="2" id="KW-0479">Metal-binding</keyword>
<proteinExistence type="inferred from homology"/>
<dbReference type="AlphaFoldDB" id="A0A7X9RTJ1"/>
<dbReference type="Proteomes" id="UP000576082">
    <property type="component" value="Unassembled WGS sequence"/>
</dbReference>
<dbReference type="Gene3D" id="2.60.120.10">
    <property type="entry name" value="Jelly Rolls"/>
    <property type="match status" value="1"/>
</dbReference>
<dbReference type="RefSeq" id="WP_169655693.1">
    <property type="nucleotide sequence ID" value="NZ_JABANE010000010.1"/>
</dbReference>
<name>A0A7X9RTJ1_9BACT</name>
<dbReference type="InterPro" id="IPR003829">
    <property type="entry name" value="Pirin_N_dom"/>
</dbReference>
<dbReference type="PANTHER" id="PTHR13903:SF8">
    <property type="entry name" value="PIRIN"/>
    <property type="match status" value="1"/>
</dbReference>
<sequence>MKSSQTLKQQFMKRQLKRKQPGRNGFQFILDPSTRRELQPFVFFDAGKSKRRDEGMFFGMHPHSGIGIITYFEGGDLVHKDSGANDDIIKSGGVQWINAGGGIFHAEGYQKPAEEKNEEWSLAIHQLWLQLPEHLEEGENSYQNVQPEAMKVIDNVKIIAGEYKEQKATLEVPYDITYLDITLKSGEEITIPTPKGQSRGFVFPREGKVNLHEEEISLGYLSILEENEGELYFKAEKDAQFVVGLTVPSEQHIVVGGGSIHSSFDALKNSQKRIQKIAMELA</sequence>
<keyword evidence="6" id="KW-1185">Reference proteome</keyword>
<dbReference type="InterPro" id="IPR014710">
    <property type="entry name" value="RmlC-like_jellyroll"/>
</dbReference>
<comment type="cofactor">
    <cofactor evidence="2">
        <name>Fe cation</name>
        <dbReference type="ChEBI" id="CHEBI:24875"/>
    </cofactor>
    <text evidence="2">Binds 1 Fe cation per subunit.</text>
</comment>
<feature type="domain" description="Pirin N-terminal" evidence="4">
    <location>
        <begin position="33"/>
        <end position="129"/>
    </location>
</feature>
<comment type="caution">
    <text evidence="5">The sequence shown here is derived from an EMBL/GenBank/DDBJ whole genome shotgun (WGS) entry which is preliminary data.</text>
</comment>
<dbReference type="Pfam" id="PF02678">
    <property type="entry name" value="Pirin"/>
    <property type="match status" value="1"/>
</dbReference>